<dbReference type="GO" id="GO:0045087">
    <property type="term" value="P:innate immune response"/>
    <property type="evidence" value="ECO:0007669"/>
    <property type="project" value="UniProtKB-ARBA"/>
</dbReference>
<evidence type="ECO:0000259" key="20">
    <source>
        <dbReference type="PROSITE" id="PS50927"/>
    </source>
</evidence>
<evidence type="ECO:0000256" key="18">
    <source>
        <dbReference type="SAM" id="Phobius"/>
    </source>
</evidence>
<dbReference type="SUPFAM" id="SSF51110">
    <property type="entry name" value="alpha-D-mannose-specific plant lectins"/>
    <property type="match status" value="2"/>
</dbReference>
<feature type="domain" description="Apple" evidence="21">
    <location>
        <begin position="858"/>
        <end position="945"/>
    </location>
</feature>
<evidence type="ECO:0000313" key="23">
    <source>
        <dbReference type="Proteomes" id="UP000525078"/>
    </source>
</evidence>
<keyword evidence="11 17" id="KW-0067">ATP-binding</keyword>
<dbReference type="SMART" id="SM00108">
    <property type="entry name" value="B_lectin"/>
    <property type="match status" value="2"/>
</dbReference>
<dbReference type="SMART" id="SM00473">
    <property type="entry name" value="PAN_AP"/>
    <property type="match status" value="2"/>
</dbReference>
<evidence type="ECO:0000256" key="16">
    <source>
        <dbReference type="ARBA" id="ARBA00048679"/>
    </source>
</evidence>
<protein>
    <recommendedName>
        <fullName evidence="2">non-specific serine/threonine protein kinase</fullName>
        <ecNumber evidence="2">2.7.11.1</ecNumber>
    </recommendedName>
</protein>
<dbReference type="Pfam" id="PF01453">
    <property type="entry name" value="B_lectin"/>
    <property type="match status" value="2"/>
</dbReference>
<evidence type="ECO:0000256" key="12">
    <source>
        <dbReference type="ARBA" id="ARBA00023157"/>
    </source>
</evidence>
<keyword evidence="8" id="KW-0430">Lectin</keyword>
<evidence type="ECO:0000256" key="3">
    <source>
        <dbReference type="ARBA" id="ARBA00022475"/>
    </source>
</evidence>
<organism evidence="22 23">
    <name type="scientific">Cannabis sativa</name>
    <name type="common">Hemp</name>
    <name type="synonym">Marijuana</name>
    <dbReference type="NCBI Taxonomy" id="3483"/>
    <lineage>
        <taxon>Eukaryota</taxon>
        <taxon>Viridiplantae</taxon>
        <taxon>Streptophyta</taxon>
        <taxon>Embryophyta</taxon>
        <taxon>Tracheophyta</taxon>
        <taxon>Spermatophyta</taxon>
        <taxon>Magnoliopsida</taxon>
        <taxon>eudicotyledons</taxon>
        <taxon>Gunneridae</taxon>
        <taxon>Pentapetalae</taxon>
        <taxon>rosids</taxon>
        <taxon>fabids</taxon>
        <taxon>Rosales</taxon>
        <taxon>Cannabaceae</taxon>
        <taxon>Cannabis</taxon>
    </lineage>
</organism>
<evidence type="ECO:0000256" key="10">
    <source>
        <dbReference type="ARBA" id="ARBA00022777"/>
    </source>
</evidence>
<dbReference type="CDD" id="cd14066">
    <property type="entry name" value="STKc_IRAK"/>
    <property type="match status" value="1"/>
</dbReference>
<dbReference type="Pfam" id="PF00954">
    <property type="entry name" value="S_locus_glycop"/>
    <property type="match status" value="2"/>
</dbReference>
<dbReference type="Gene3D" id="3.30.200.20">
    <property type="entry name" value="Phosphorylase Kinase, domain 1"/>
    <property type="match status" value="2"/>
</dbReference>
<reference evidence="22 23" key="1">
    <citation type="journal article" date="2020" name="bioRxiv">
        <title>Sequence and annotation of 42 cannabis genomes reveals extensive copy number variation in cannabinoid synthesis and pathogen resistance genes.</title>
        <authorList>
            <person name="Mckernan K.J."/>
            <person name="Helbert Y."/>
            <person name="Kane L.T."/>
            <person name="Ebling H."/>
            <person name="Zhang L."/>
            <person name="Liu B."/>
            <person name="Eaton Z."/>
            <person name="Mclaughlin S."/>
            <person name="Kingan S."/>
            <person name="Baybayan P."/>
            <person name="Concepcion G."/>
            <person name="Jordan M."/>
            <person name="Riva A."/>
            <person name="Barbazuk W."/>
            <person name="Harkins T."/>
        </authorList>
    </citation>
    <scope>NUCLEOTIDE SEQUENCE [LARGE SCALE GENOMIC DNA]</scope>
    <source>
        <strain evidence="23">cv. Jamaican Lion 4</strain>
        <tissue evidence="22">Leaf</tissue>
    </source>
</reference>
<keyword evidence="18" id="KW-0812">Transmembrane</keyword>
<feature type="transmembrane region" description="Helical" evidence="18">
    <location>
        <begin position="434"/>
        <end position="454"/>
    </location>
</feature>
<keyword evidence="4" id="KW-0723">Serine/threonine-protein kinase</keyword>
<keyword evidence="18" id="KW-1133">Transmembrane helix</keyword>
<dbReference type="FunFam" id="2.90.10.10:FF:000003">
    <property type="entry name" value="G-type lectin S-receptor-like serine/threonine-protein kinase"/>
    <property type="match status" value="1"/>
</dbReference>
<feature type="domain" description="Bulb-type lectin" evidence="20">
    <location>
        <begin position="546"/>
        <end position="671"/>
    </location>
</feature>
<feature type="domain" description="Bulb-type lectin" evidence="20">
    <location>
        <begin position="10"/>
        <end position="140"/>
    </location>
</feature>
<evidence type="ECO:0000259" key="21">
    <source>
        <dbReference type="PROSITE" id="PS50948"/>
    </source>
</evidence>
<comment type="catalytic activity">
    <reaction evidence="15">
        <text>L-threonyl-[protein] + ATP = O-phospho-L-threonyl-[protein] + ADP + H(+)</text>
        <dbReference type="Rhea" id="RHEA:46608"/>
        <dbReference type="Rhea" id="RHEA-COMP:11060"/>
        <dbReference type="Rhea" id="RHEA-COMP:11605"/>
        <dbReference type="ChEBI" id="CHEBI:15378"/>
        <dbReference type="ChEBI" id="CHEBI:30013"/>
        <dbReference type="ChEBI" id="CHEBI:30616"/>
        <dbReference type="ChEBI" id="CHEBI:61977"/>
        <dbReference type="ChEBI" id="CHEBI:456216"/>
        <dbReference type="EC" id="2.7.11.1"/>
    </reaction>
</comment>
<evidence type="ECO:0000256" key="4">
    <source>
        <dbReference type="ARBA" id="ARBA00022527"/>
    </source>
</evidence>
<dbReference type="InterPro" id="IPR008271">
    <property type="entry name" value="Ser/Thr_kinase_AS"/>
</dbReference>
<accession>A0A7J6GVI8</accession>
<dbReference type="PROSITE" id="PS50011">
    <property type="entry name" value="PROTEIN_KINASE_DOM"/>
    <property type="match status" value="1"/>
</dbReference>
<dbReference type="PROSITE" id="PS00107">
    <property type="entry name" value="PROTEIN_KINASE_ATP"/>
    <property type="match status" value="1"/>
</dbReference>
<evidence type="ECO:0000256" key="5">
    <source>
        <dbReference type="ARBA" id="ARBA00022536"/>
    </source>
</evidence>
<evidence type="ECO:0000256" key="7">
    <source>
        <dbReference type="ARBA" id="ARBA00022729"/>
    </source>
</evidence>
<dbReference type="PANTHER" id="PTHR32444:SF89">
    <property type="entry name" value="S GLYCOPROTEIN"/>
    <property type="match status" value="1"/>
</dbReference>
<dbReference type="Gene3D" id="1.10.510.10">
    <property type="entry name" value="Transferase(Phosphotransferase) domain 1"/>
    <property type="match status" value="1"/>
</dbReference>
<keyword evidence="12" id="KW-1015">Disulfide bond</keyword>
<evidence type="ECO:0000313" key="22">
    <source>
        <dbReference type="EMBL" id="KAF4386942.1"/>
    </source>
</evidence>
<evidence type="ECO:0000259" key="19">
    <source>
        <dbReference type="PROSITE" id="PS50011"/>
    </source>
</evidence>
<comment type="caution">
    <text evidence="22">The sequence shown here is derived from an EMBL/GenBank/DDBJ whole genome shotgun (WGS) entry which is preliminary data.</text>
</comment>
<feature type="domain" description="Protein kinase" evidence="19">
    <location>
        <begin position="1037"/>
        <end position="1322"/>
    </location>
</feature>
<evidence type="ECO:0000256" key="9">
    <source>
        <dbReference type="ARBA" id="ARBA00022741"/>
    </source>
</evidence>
<keyword evidence="14" id="KW-0325">Glycoprotein</keyword>
<dbReference type="InterPro" id="IPR017441">
    <property type="entry name" value="Protein_kinase_ATP_BS"/>
</dbReference>
<evidence type="ECO:0000256" key="1">
    <source>
        <dbReference type="ARBA" id="ARBA00004251"/>
    </source>
</evidence>
<dbReference type="Pfam" id="PF08276">
    <property type="entry name" value="PAN_2"/>
    <property type="match status" value="2"/>
</dbReference>
<keyword evidence="6" id="KW-0808">Transferase</keyword>
<feature type="domain" description="Apple" evidence="21">
    <location>
        <begin position="334"/>
        <end position="421"/>
    </location>
</feature>
<dbReference type="InterPro" id="IPR036426">
    <property type="entry name" value="Bulb-type_lectin_dom_sf"/>
</dbReference>
<dbReference type="PROSITE" id="PS50948">
    <property type="entry name" value="PAN"/>
    <property type="match status" value="2"/>
</dbReference>
<dbReference type="FunFam" id="3.30.200.20:FF:000195">
    <property type="entry name" value="G-type lectin S-receptor-like serine/threonine-protein kinase"/>
    <property type="match status" value="1"/>
</dbReference>
<keyword evidence="13" id="KW-0675">Receptor</keyword>
<dbReference type="InterPro" id="IPR000719">
    <property type="entry name" value="Prot_kinase_dom"/>
</dbReference>
<dbReference type="Gene3D" id="2.90.10.10">
    <property type="entry name" value="Bulb-type lectin domain"/>
    <property type="match status" value="2"/>
</dbReference>
<dbReference type="GO" id="GO:0005524">
    <property type="term" value="F:ATP binding"/>
    <property type="evidence" value="ECO:0007669"/>
    <property type="project" value="UniProtKB-UniRule"/>
</dbReference>
<name>A0A7J6GVI8_CANSA</name>
<dbReference type="GO" id="GO:0004674">
    <property type="term" value="F:protein serine/threonine kinase activity"/>
    <property type="evidence" value="ECO:0007669"/>
    <property type="project" value="UniProtKB-KW"/>
</dbReference>
<feature type="transmembrane region" description="Helical" evidence="18">
    <location>
        <begin position="956"/>
        <end position="975"/>
    </location>
</feature>
<dbReference type="EMBL" id="JAATIP010000041">
    <property type="protein sequence ID" value="KAF4386942.1"/>
    <property type="molecule type" value="Genomic_DNA"/>
</dbReference>
<keyword evidence="9 17" id="KW-0547">Nucleotide-binding</keyword>
<evidence type="ECO:0000256" key="8">
    <source>
        <dbReference type="ARBA" id="ARBA00022734"/>
    </source>
</evidence>
<dbReference type="InterPro" id="IPR011009">
    <property type="entry name" value="Kinase-like_dom_sf"/>
</dbReference>
<keyword evidence="7" id="KW-0732">Signal</keyword>
<dbReference type="CDD" id="cd01098">
    <property type="entry name" value="PAN_AP_plant"/>
    <property type="match status" value="2"/>
</dbReference>
<dbReference type="InterPro" id="IPR001480">
    <property type="entry name" value="Bulb-type_lectin_dom"/>
</dbReference>
<dbReference type="SMART" id="SM00220">
    <property type="entry name" value="S_TKc"/>
    <property type="match status" value="1"/>
</dbReference>
<evidence type="ECO:0000256" key="14">
    <source>
        <dbReference type="ARBA" id="ARBA00023180"/>
    </source>
</evidence>
<gene>
    <name evidence="22" type="ORF">F8388_006897</name>
</gene>
<dbReference type="PANTHER" id="PTHR32444">
    <property type="entry name" value="BULB-TYPE LECTIN DOMAIN-CONTAINING PROTEIN"/>
    <property type="match status" value="1"/>
</dbReference>
<dbReference type="InterPro" id="IPR000858">
    <property type="entry name" value="S_locus_glycoprot_dom"/>
</dbReference>
<dbReference type="GO" id="GO:0031625">
    <property type="term" value="F:ubiquitin protein ligase binding"/>
    <property type="evidence" value="ECO:0007669"/>
    <property type="project" value="UniProtKB-ARBA"/>
</dbReference>
<dbReference type="CDD" id="cd00028">
    <property type="entry name" value="B_lectin"/>
    <property type="match status" value="2"/>
</dbReference>
<evidence type="ECO:0000256" key="17">
    <source>
        <dbReference type="PROSITE-ProRule" id="PRU10141"/>
    </source>
</evidence>
<dbReference type="GO" id="GO:0030246">
    <property type="term" value="F:carbohydrate binding"/>
    <property type="evidence" value="ECO:0007669"/>
    <property type="project" value="UniProtKB-KW"/>
</dbReference>
<evidence type="ECO:0000256" key="2">
    <source>
        <dbReference type="ARBA" id="ARBA00012513"/>
    </source>
</evidence>
<dbReference type="PROSITE" id="PS00108">
    <property type="entry name" value="PROTEIN_KINASE_ST"/>
    <property type="match status" value="1"/>
</dbReference>
<dbReference type="PROSITE" id="PS50927">
    <property type="entry name" value="BULB_LECTIN"/>
    <property type="match status" value="2"/>
</dbReference>
<dbReference type="InterPro" id="IPR001245">
    <property type="entry name" value="Ser-Thr/Tyr_kinase_cat_dom"/>
</dbReference>
<evidence type="ECO:0000256" key="15">
    <source>
        <dbReference type="ARBA" id="ARBA00047899"/>
    </source>
</evidence>
<keyword evidence="10" id="KW-0418">Kinase</keyword>
<dbReference type="GO" id="GO:0048544">
    <property type="term" value="P:recognition of pollen"/>
    <property type="evidence" value="ECO:0007669"/>
    <property type="project" value="InterPro"/>
</dbReference>
<dbReference type="FunFam" id="1.10.510.10:FF:000345">
    <property type="entry name" value="G-type lectin S-receptor-like serine/threonine-protein kinase"/>
    <property type="match status" value="1"/>
</dbReference>
<dbReference type="Proteomes" id="UP000525078">
    <property type="component" value="Unassembled WGS sequence"/>
</dbReference>
<keyword evidence="3" id="KW-1003">Cell membrane</keyword>
<dbReference type="GO" id="GO:0005886">
    <property type="term" value="C:plasma membrane"/>
    <property type="evidence" value="ECO:0007669"/>
    <property type="project" value="UniProtKB-SubCell"/>
</dbReference>
<sequence>MFQARYCYEIYNITSSQSLSQGQTLVSPSQVFELGFFSPNNSANQYVGIWYKGISPRTTSLVWVANRENPVRLADAATISLMIGRNGNLELVDANNNKNNSVIWSTDVHVRSSSSILVLLDTGNLVLSDGVSGENLWQSFNHPADTYLPGSVLGFNVMTGKNYMLTSWKSDNDPSPGSFTVGISKQSPPQLFIWVNGSKPRWRSGPWDRSKFIGIPESDTSYQSSMNLHQEVYEGTTFLLFNLYNKSIAPKVFVSSKGYLTTLVKFKGDDFWITDWEVPRNQCDIYGTCGPFGVCKTARSPICSCLQGYVPKSDQEWRNGNWTGGCKRNTELHCDKNTSRNAIIEGGKNDEFLKISLLKLPDLHEYVITDDYKGCYTRCLNNCSCLAYAFVNGIGCLVWWDDLVDIQELSFGGFDLFLRVAHTELVRGTRIKNIIISITAIFGSALLLASVFAIHRQRANMKSCSVSGCFKHLWKVKSIKVFDFNDNGNSPMHTCSDKPYDDSLEAELHIFNLDSILTATNHFSMTNKLGEGGFGSVYKSQYCYAIYNITSSQSLSQTQTLVSPNQFFELGFFNPNNSANQYVGMWYKNISPRTVVWVANRDKPLKVVDSASASLIIGSNGNLELVSGKNKSVIWSTNIPVRSNGSIVELSDNGNLVLKDDKTGESLWQSFQHLGDTFLPGATLGYNLKTGANYVLTSWKGDNDPLPGNFTLGISKQSPPQVYHWLNGKMPQWRSGPWDKSKFIGIPGMGGSYLNIIDLQQDFEKGTTFLYLNSFDNFFGRSLFVSSQGRLRLTGNDEVKLLPKTRCDVYGTCGAFGVCKASEFPICKCLKGFVPKSDQEWRNGIWSGGCKRRTNLLCQKNYSSQPSNGEKTDGFHMMSMLNLPDLYTSVNNIYKASDCYTWCLNNCSCVAYAYVNEIGCLVWSEDLIDIQVFPYGGADLFIRLAPAELGQKTMKIVIILTVVSACALLLAAVFINHRWRTSHSSGVAWPIKEILRKLCLAEISETPIHNLQGAKQQDPSELCIFELNSVLTAANRFNITNKLGQGGFGSVYKGKLQDGREIAIKRLSSSSVQGIEELKNEMILISKLQHRNLVKLLGCCIEGEEKLLIYEFMPNRSLDTFLFDRSRSVQLNWATRFNIIHGIARGLVYLHRDSCLRVIHRDLKVSNILLDEKMNPKISDFGLARIFEGTMDLVNTRRIVGTLGYMSPEYAMGGIYSEKSDVFSYGMLLLEIISGKKNSNFHYYEKELSLVDYAWQLWNESRGLEVVDDALADSYSAEEAIRCIHIGLLCVQDHASDRPTMVDVVSMLIKETHRPQPKQPFFTCQTQPHTATSSASVNEATVSVFEGR</sequence>
<dbReference type="EC" id="2.7.11.1" evidence="2"/>
<dbReference type="SUPFAM" id="SSF56112">
    <property type="entry name" value="Protein kinase-like (PK-like)"/>
    <property type="match status" value="2"/>
</dbReference>
<evidence type="ECO:0000256" key="6">
    <source>
        <dbReference type="ARBA" id="ARBA00022679"/>
    </source>
</evidence>
<proteinExistence type="predicted"/>
<comment type="subcellular location">
    <subcellularLocation>
        <location evidence="1">Cell membrane</location>
        <topology evidence="1">Single-pass type I membrane protein</topology>
    </subcellularLocation>
</comment>
<keyword evidence="18" id="KW-0472">Membrane</keyword>
<keyword evidence="5" id="KW-0245">EGF-like domain</keyword>
<comment type="catalytic activity">
    <reaction evidence="16">
        <text>L-seryl-[protein] + ATP = O-phospho-L-seryl-[protein] + ADP + H(+)</text>
        <dbReference type="Rhea" id="RHEA:17989"/>
        <dbReference type="Rhea" id="RHEA-COMP:9863"/>
        <dbReference type="Rhea" id="RHEA-COMP:11604"/>
        <dbReference type="ChEBI" id="CHEBI:15378"/>
        <dbReference type="ChEBI" id="CHEBI:29999"/>
        <dbReference type="ChEBI" id="CHEBI:30616"/>
        <dbReference type="ChEBI" id="CHEBI:83421"/>
        <dbReference type="ChEBI" id="CHEBI:456216"/>
        <dbReference type="EC" id="2.7.11.1"/>
    </reaction>
</comment>
<dbReference type="Pfam" id="PF07714">
    <property type="entry name" value="PK_Tyr_Ser-Thr"/>
    <property type="match status" value="1"/>
</dbReference>
<feature type="binding site" evidence="17">
    <location>
        <position position="1065"/>
    </location>
    <ligand>
        <name>ATP</name>
        <dbReference type="ChEBI" id="CHEBI:30616"/>
    </ligand>
</feature>
<evidence type="ECO:0000256" key="11">
    <source>
        <dbReference type="ARBA" id="ARBA00022840"/>
    </source>
</evidence>
<evidence type="ECO:0000256" key="13">
    <source>
        <dbReference type="ARBA" id="ARBA00023170"/>
    </source>
</evidence>
<dbReference type="InterPro" id="IPR003609">
    <property type="entry name" value="Pan_app"/>
</dbReference>